<protein>
    <submittedName>
        <fullName evidence="1">Uncharacterized protein</fullName>
    </submittedName>
</protein>
<reference evidence="1" key="1">
    <citation type="journal article" date="2014" name="Int. J. Syst. Evol. Microbiol.">
        <title>Complete genome sequence of Corynebacterium casei LMG S-19264T (=DSM 44701T), isolated from a smear-ripened cheese.</title>
        <authorList>
            <consortium name="US DOE Joint Genome Institute (JGI-PGF)"/>
            <person name="Walter F."/>
            <person name="Albersmeier A."/>
            <person name="Kalinowski J."/>
            <person name="Ruckert C."/>
        </authorList>
    </citation>
    <scope>NUCLEOTIDE SEQUENCE</scope>
    <source>
        <strain evidence="1">JCM 14371</strain>
    </source>
</reference>
<dbReference type="RefSeq" id="WP_188960769.1">
    <property type="nucleotide sequence ID" value="NZ_BMOE01000001.1"/>
</dbReference>
<organism evidence="1 2">
    <name type="scientific">Deinococcus aquiradiocola</name>
    <dbReference type="NCBI Taxonomy" id="393059"/>
    <lineage>
        <taxon>Bacteria</taxon>
        <taxon>Thermotogati</taxon>
        <taxon>Deinococcota</taxon>
        <taxon>Deinococci</taxon>
        <taxon>Deinococcales</taxon>
        <taxon>Deinococcaceae</taxon>
        <taxon>Deinococcus</taxon>
    </lineage>
</organism>
<proteinExistence type="predicted"/>
<evidence type="ECO:0000313" key="2">
    <source>
        <dbReference type="Proteomes" id="UP000635726"/>
    </source>
</evidence>
<dbReference type="PROSITE" id="PS51257">
    <property type="entry name" value="PROKAR_LIPOPROTEIN"/>
    <property type="match status" value="1"/>
</dbReference>
<evidence type="ECO:0000313" key="1">
    <source>
        <dbReference type="EMBL" id="GGJ65409.1"/>
    </source>
</evidence>
<gene>
    <name evidence="1" type="ORF">GCM10008939_06690</name>
</gene>
<comment type="caution">
    <text evidence="1">The sequence shown here is derived from an EMBL/GenBank/DDBJ whole genome shotgun (WGS) entry which is preliminary data.</text>
</comment>
<sequence length="308" mass="31233">MRQTIDYPSATSYAATVGANLLAGYTILSVTGCTIQIGGASVTLPHTLTAGEVLAVTHTAGTSLSNLRLQTPDDGQTAGSSAGGVARLASTAGQLLPLALPPFSGSPITVANQPYGVILEATFDVTNSTPLEGVTLNVVGITGGTLQGVTVTSGGVGLDLGAVTISTQSGTPQLMTATFARPRNVPPGTYVVQWTFTADAVLQVYPTVRLYNGMTGLISYATGAGTTRTVGAGVSLLTGPQTIVGRLDPGGMNTVSTPSTDPAQWFARAVEIVYPAGSAPYLRTLHEGQNYRLDLVLDAPPPGGGEAS</sequence>
<keyword evidence="2" id="KW-1185">Reference proteome</keyword>
<accession>A0A917P7F4</accession>
<dbReference type="EMBL" id="BMOE01000001">
    <property type="protein sequence ID" value="GGJ65409.1"/>
    <property type="molecule type" value="Genomic_DNA"/>
</dbReference>
<dbReference type="Proteomes" id="UP000635726">
    <property type="component" value="Unassembled WGS sequence"/>
</dbReference>
<reference evidence="1" key="2">
    <citation type="submission" date="2020-09" db="EMBL/GenBank/DDBJ databases">
        <authorList>
            <person name="Sun Q."/>
            <person name="Ohkuma M."/>
        </authorList>
    </citation>
    <scope>NUCLEOTIDE SEQUENCE</scope>
    <source>
        <strain evidence="1">JCM 14371</strain>
    </source>
</reference>
<name>A0A917P7F4_9DEIO</name>
<dbReference type="AlphaFoldDB" id="A0A917P7F4"/>